<name>A0A426YWG6_ENSVE</name>
<proteinExistence type="predicted"/>
<dbReference type="EMBL" id="AMZH03009784">
    <property type="protein sequence ID" value="RRT56076.1"/>
    <property type="molecule type" value="Genomic_DNA"/>
</dbReference>
<sequence>MAPAHKGGAYGHNTRRTYRPRGYGAFPPTRATPPDAKGAAREQGDRWMRAEGES</sequence>
<organism evidence="2 3">
    <name type="scientific">Ensete ventricosum</name>
    <name type="common">Abyssinian banana</name>
    <name type="synonym">Musa ensete</name>
    <dbReference type="NCBI Taxonomy" id="4639"/>
    <lineage>
        <taxon>Eukaryota</taxon>
        <taxon>Viridiplantae</taxon>
        <taxon>Streptophyta</taxon>
        <taxon>Embryophyta</taxon>
        <taxon>Tracheophyta</taxon>
        <taxon>Spermatophyta</taxon>
        <taxon>Magnoliopsida</taxon>
        <taxon>Liliopsida</taxon>
        <taxon>Zingiberales</taxon>
        <taxon>Musaceae</taxon>
        <taxon>Ensete</taxon>
    </lineage>
</organism>
<dbReference type="AlphaFoldDB" id="A0A426YWG6"/>
<dbReference type="Proteomes" id="UP000287651">
    <property type="component" value="Unassembled WGS sequence"/>
</dbReference>
<evidence type="ECO:0000313" key="2">
    <source>
        <dbReference type="EMBL" id="RRT56076.1"/>
    </source>
</evidence>
<reference evidence="2 3" key="1">
    <citation type="journal article" date="2014" name="Agronomy (Basel)">
        <title>A Draft Genome Sequence for Ensete ventricosum, the Drought-Tolerant Tree Against Hunger.</title>
        <authorList>
            <person name="Harrison J."/>
            <person name="Moore K.A."/>
            <person name="Paszkiewicz K."/>
            <person name="Jones T."/>
            <person name="Grant M."/>
            <person name="Ambacheew D."/>
            <person name="Muzemil S."/>
            <person name="Studholme D.J."/>
        </authorList>
    </citation>
    <scope>NUCLEOTIDE SEQUENCE [LARGE SCALE GENOMIC DNA]</scope>
</reference>
<accession>A0A426YWG6</accession>
<gene>
    <name evidence="2" type="ORF">B296_00018492</name>
</gene>
<comment type="caution">
    <text evidence="2">The sequence shown here is derived from an EMBL/GenBank/DDBJ whole genome shotgun (WGS) entry which is preliminary data.</text>
</comment>
<protein>
    <submittedName>
        <fullName evidence="2">Uncharacterized protein</fullName>
    </submittedName>
</protein>
<evidence type="ECO:0000256" key="1">
    <source>
        <dbReference type="SAM" id="MobiDB-lite"/>
    </source>
</evidence>
<feature type="compositionally biased region" description="Basic and acidic residues" evidence="1">
    <location>
        <begin position="38"/>
        <end position="54"/>
    </location>
</feature>
<feature type="region of interest" description="Disordered" evidence="1">
    <location>
        <begin position="1"/>
        <end position="54"/>
    </location>
</feature>
<evidence type="ECO:0000313" key="3">
    <source>
        <dbReference type="Proteomes" id="UP000287651"/>
    </source>
</evidence>